<comment type="caution">
    <text evidence="1">The sequence shown here is derived from an EMBL/GenBank/DDBJ whole genome shotgun (WGS) entry which is preliminary data.</text>
</comment>
<dbReference type="EMBL" id="AWWV01014258">
    <property type="protein sequence ID" value="OMO58057.1"/>
    <property type="molecule type" value="Genomic_DNA"/>
</dbReference>
<gene>
    <name evidence="1" type="ORF">CCACVL1_25601</name>
</gene>
<evidence type="ECO:0000313" key="2">
    <source>
        <dbReference type="Proteomes" id="UP000188268"/>
    </source>
</evidence>
<name>A0A1R3GJ18_COCAP</name>
<evidence type="ECO:0000313" key="1">
    <source>
        <dbReference type="EMBL" id="OMO58057.1"/>
    </source>
</evidence>
<reference evidence="1 2" key="1">
    <citation type="submission" date="2013-09" db="EMBL/GenBank/DDBJ databases">
        <title>Corchorus capsularis genome sequencing.</title>
        <authorList>
            <person name="Alam M."/>
            <person name="Haque M.S."/>
            <person name="Islam M.S."/>
            <person name="Emdad E.M."/>
            <person name="Islam M.M."/>
            <person name="Ahmed B."/>
            <person name="Halim A."/>
            <person name="Hossen Q.M.M."/>
            <person name="Hossain M.Z."/>
            <person name="Ahmed R."/>
            <person name="Khan M.M."/>
            <person name="Islam R."/>
            <person name="Rashid M.M."/>
            <person name="Khan S.A."/>
            <person name="Rahman M.S."/>
            <person name="Alam M."/>
        </authorList>
    </citation>
    <scope>NUCLEOTIDE SEQUENCE [LARGE SCALE GENOMIC DNA]</scope>
    <source>
        <strain evidence="2">cv. CVL-1</strain>
        <tissue evidence="1">Whole seedling</tissue>
    </source>
</reference>
<accession>A0A1R3GJ18</accession>
<keyword evidence="2" id="KW-1185">Reference proteome</keyword>
<dbReference type="Proteomes" id="UP000188268">
    <property type="component" value="Unassembled WGS sequence"/>
</dbReference>
<sequence length="46" mass="5618">MDYNFRKHRPTNIKFQHNLAIHPMAFNNRYVFFNPSYNMLTDAIKT</sequence>
<protein>
    <submittedName>
        <fullName evidence="1">Uncharacterized protein</fullName>
    </submittedName>
</protein>
<dbReference type="Gramene" id="OMO58057">
    <property type="protein sequence ID" value="OMO58057"/>
    <property type="gene ID" value="CCACVL1_25601"/>
</dbReference>
<organism evidence="1 2">
    <name type="scientific">Corchorus capsularis</name>
    <name type="common">Jute</name>
    <dbReference type="NCBI Taxonomy" id="210143"/>
    <lineage>
        <taxon>Eukaryota</taxon>
        <taxon>Viridiplantae</taxon>
        <taxon>Streptophyta</taxon>
        <taxon>Embryophyta</taxon>
        <taxon>Tracheophyta</taxon>
        <taxon>Spermatophyta</taxon>
        <taxon>Magnoliopsida</taxon>
        <taxon>eudicotyledons</taxon>
        <taxon>Gunneridae</taxon>
        <taxon>Pentapetalae</taxon>
        <taxon>rosids</taxon>
        <taxon>malvids</taxon>
        <taxon>Malvales</taxon>
        <taxon>Malvaceae</taxon>
        <taxon>Grewioideae</taxon>
        <taxon>Apeibeae</taxon>
        <taxon>Corchorus</taxon>
    </lineage>
</organism>
<proteinExistence type="predicted"/>
<dbReference type="AlphaFoldDB" id="A0A1R3GJ18"/>
<feature type="non-terminal residue" evidence="1">
    <location>
        <position position="46"/>
    </location>
</feature>